<reference evidence="3 4" key="1">
    <citation type="submission" date="2019-05" db="EMBL/GenBank/DDBJ databases">
        <title>Genome sequence of Cellulomonas hominis strain CS1.</title>
        <authorList>
            <person name="Belmont J."/>
            <person name="Maclea K.S."/>
        </authorList>
    </citation>
    <scope>NUCLEOTIDE SEQUENCE [LARGE SCALE GENOMIC DNA]</scope>
    <source>
        <strain evidence="3 4">CS1</strain>
    </source>
</reference>
<evidence type="ECO:0000256" key="1">
    <source>
        <dbReference type="SAM" id="MobiDB-lite"/>
    </source>
</evidence>
<keyword evidence="2" id="KW-0812">Transmembrane</keyword>
<dbReference type="InterPro" id="IPR021449">
    <property type="entry name" value="DUF3099"/>
</dbReference>
<dbReference type="EMBL" id="SZYE01000027">
    <property type="protein sequence ID" value="TKR24764.1"/>
    <property type="molecule type" value="Genomic_DNA"/>
</dbReference>
<keyword evidence="2" id="KW-0472">Membrane</keyword>
<organism evidence="3 4">
    <name type="scientific">Cellulomonas hominis</name>
    <dbReference type="NCBI Taxonomy" id="156981"/>
    <lineage>
        <taxon>Bacteria</taxon>
        <taxon>Bacillati</taxon>
        <taxon>Actinomycetota</taxon>
        <taxon>Actinomycetes</taxon>
        <taxon>Micrococcales</taxon>
        <taxon>Cellulomonadaceae</taxon>
        <taxon>Cellulomonas</taxon>
    </lineage>
</organism>
<keyword evidence="2" id="KW-1133">Transmembrane helix</keyword>
<name>A0A7Z8K1G7_9CELL</name>
<dbReference type="OrthoDB" id="4229919at2"/>
<evidence type="ECO:0000256" key="2">
    <source>
        <dbReference type="SAM" id="Phobius"/>
    </source>
</evidence>
<dbReference type="Proteomes" id="UP000308121">
    <property type="component" value="Unassembled WGS sequence"/>
</dbReference>
<feature type="region of interest" description="Disordered" evidence="1">
    <location>
        <begin position="80"/>
        <end position="146"/>
    </location>
</feature>
<proteinExistence type="predicted"/>
<protein>
    <submittedName>
        <fullName evidence="3">DUF3099 domain-containing protein</fullName>
    </submittedName>
</protein>
<evidence type="ECO:0000313" key="4">
    <source>
        <dbReference type="Proteomes" id="UP000308121"/>
    </source>
</evidence>
<dbReference type="AlphaFoldDB" id="A0A7Z8K1G7"/>
<accession>A0A7Z8K1G7</accession>
<comment type="caution">
    <text evidence="3">The sequence shown here is derived from an EMBL/GenBank/DDBJ whole genome shotgun (WGS) entry which is preliminary data.</text>
</comment>
<feature type="transmembrane region" description="Helical" evidence="2">
    <location>
        <begin position="54"/>
        <end position="74"/>
    </location>
</feature>
<feature type="transmembrane region" description="Helical" evidence="2">
    <location>
        <begin position="30"/>
        <end position="48"/>
    </location>
</feature>
<gene>
    <name evidence="3" type="ORF">FA014_05740</name>
</gene>
<dbReference type="Pfam" id="PF11298">
    <property type="entry name" value="DUF3099"/>
    <property type="match status" value="1"/>
</dbReference>
<dbReference type="RefSeq" id="WP_154728743.1">
    <property type="nucleotide sequence ID" value="NZ_SZYE01000027.1"/>
</dbReference>
<sequence length="146" mass="15414">MSRRNPEPAQSITSAPEPLGADQARRARRYLIQMGVRVACFLLAVLTWSHVPLWVSLVLIVGAVVLPYIAVLFANAGRERRDDAPPGYLPHLLDAAPPARPVAPAPPGPSDPAAQDPPQDPDGEPADPDAGRQPGAPDDDTPGGTR</sequence>
<evidence type="ECO:0000313" key="3">
    <source>
        <dbReference type="EMBL" id="TKR24764.1"/>
    </source>
</evidence>
<feature type="compositionally biased region" description="Acidic residues" evidence="1">
    <location>
        <begin position="137"/>
        <end position="146"/>
    </location>
</feature>
<feature type="compositionally biased region" description="Pro residues" evidence="1">
    <location>
        <begin position="98"/>
        <end position="110"/>
    </location>
</feature>